<gene>
    <name evidence="2" type="ORF">AVEN_118756_1</name>
</gene>
<organism evidence="2 3">
    <name type="scientific">Araneus ventricosus</name>
    <name type="common">Orbweaver spider</name>
    <name type="synonym">Epeira ventricosa</name>
    <dbReference type="NCBI Taxonomy" id="182803"/>
    <lineage>
        <taxon>Eukaryota</taxon>
        <taxon>Metazoa</taxon>
        <taxon>Ecdysozoa</taxon>
        <taxon>Arthropoda</taxon>
        <taxon>Chelicerata</taxon>
        <taxon>Arachnida</taxon>
        <taxon>Araneae</taxon>
        <taxon>Araneomorphae</taxon>
        <taxon>Entelegynae</taxon>
        <taxon>Araneoidea</taxon>
        <taxon>Araneidae</taxon>
        <taxon>Araneus</taxon>
    </lineage>
</organism>
<dbReference type="EMBL" id="BGPR01000118">
    <property type="protein sequence ID" value="GBL96213.1"/>
    <property type="molecule type" value="Genomic_DNA"/>
</dbReference>
<dbReference type="AlphaFoldDB" id="A0A4Y2BW98"/>
<comment type="caution">
    <text evidence="2">The sequence shown here is derived from an EMBL/GenBank/DDBJ whole genome shotgun (WGS) entry which is preliminary data.</text>
</comment>
<feature type="compositionally biased region" description="Basic and acidic residues" evidence="1">
    <location>
        <begin position="51"/>
        <end position="60"/>
    </location>
</feature>
<feature type="region of interest" description="Disordered" evidence="1">
    <location>
        <begin position="47"/>
        <end position="82"/>
    </location>
</feature>
<sequence length="109" mass="12517">MLKTLSKSVRIEGRDSSLCVVLLKNPVNFRNHSLLGYVPQQHRTLKLQDTSQDREQHHDTNTQTRMTERHHGKKMAPVAPPTIERRRQLTVTATCVVLVTKLSQFQSFA</sequence>
<evidence type="ECO:0000313" key="3">
    <source>
        <dbReference type="Proteomes" id="UP000499080"/>
    </source>
</evidence>
<keyword evidence="3" id="KW-1185">Reference proteome</keyword>
<name>A0A4Y2BW98_ARAVE</name>
<protein>
    <submittedName>
        <fullName evidence="2">Uncharacterized protein</fullName>
    </submittedName>
</protein>
<accession>A0A4Y2BW98</accession>
<evidence type="ECO:0000256" key="1">
    <source>
        <dbReference type="SAM" id="MobiDB-lite"/>
    </source>
</evidence>
<reference evidence="2 3" key="1">
    <citation type="journal article" date="2019" name="Sci. Rep.">
        <title>Orb-weaving spider Araneus ventricosus genome elucidates the spidroin gene catalogue.</title>
        <authorList>
            <person name="Kono N."/>
            <person name="Nakamura H."/>
            <person name="Ohtoshi R."/>
            <person name="Moran D.A.P."/>
            <person name="Shinohara A."/>
            <person name="Yoshida Y."/>
            <person name="Fujiwara M."/>
            <person name="Mori M."/>
            <person name="Tomita M."/>
            <person name="Arakawa K."/>
        </authorList>
    </citation>
    <scope>NUCLEOTIDE SEQUENCE [LARGE SCALE GENOMIC DNA]</scope>
</reference>
<proteinExistence type="predicted"/>
<dbReference type="Proteomes" id="UP000499080">
    <property type="component" value="Unassembled WGS sequence"/>
</dbReference>
<evidence type="ECO:0000313" key="2">
    <source>
        <dbReference type="EMBL" id="GBL96213.1"/>
    </source>
</evidence>